<dbReference type="Proteomes" id="UP001458880">
    <property type="component" value="Unassembled WGS sequence"/>
</dbReference>
<organism evidence="3 4">
    <name type="scientific">Popillia japonica</name>
    <name type="common">Japanese beetle</name>
    <dbReference type="NCBI Taxonomy" id="7064"/>
    <lineage>
        <taxon>Eukaryota</taxon>
        <taxon>Metazoa</taxon>
        <taxon>Ecdysozoa</taxon>
        <taxon>Arthropoda</taxon>
        <taxon>Hexapoda</taxon>
        <taxon>Insecta</taxon>
        <taxon>Pterygota</taxon>
        <taxon>Neoptera</taxon>
        <taxon>Endopterygota</taxon>
        <taxon>Coleoptera</taxon>
        <taxon>Polyphaga</taxon>
        <taxon>Scarabaeiformia</taxon>
        <taxon>Scarabaeidae</taxon>
        <taxon>Rutelinae</taxon>
        <taxon>Popillia</taxon>
    </lineage>
</organism>
<evidence type="ECO:0000259" key="2">
    <source>
        <dbReference type="PROSITE" id="PS50994"/>
    </source>
</evidence>
<dbReference type="InterPro" id="IPR043502">
    <property type="entry name" value="DNA/RNA_pol_sf"/>
</dbReference>
<accession>A0AAW1IDN3</accession>
<protein>
    <recommendedName>
        <fullName evidence="1">RNA-directed DNA polymerase</fullName>
        <ecNumber evidence="1">2.7.7.49</ecNumber>
    </recommendedName>
</protein>
<sequence length="332" mass="38438">MPSHRIAMRNLLNGICYVSEVGTSAVDRYNRNVITTVNRFLPNGSNILKPLYDLEHKHEKFDWTEERETAFLTSKEMFKNSRPGFDIIVAADASPYEVGPVISHIINGKDELAIENDILLLGNRVIIPYQMRSNLLELLHKQHIGMVRMKMVARNEVYWAGIDSDIEQYCNSCKTCLIHQPKATQVPLASWPKTSRRWKRLHIDFLEKYGHHVLIIIDAHSRWMDLYLMKRGTAAGQKIEKLRQSFIYFGIPEQILSDNEPPFNGGLFEENEPVMVYYARGSNGRNWKEGRIAKSATTYLVLVNERVRYVHADYLKHSYNALLSKLNNYPAR</sequence>
<feature type="domain" description="Integrase catalytic" evidence="2">
    <location>
        <begin position="188"/>
        <end position="332"/>
    </location>
</feature>
<dbReference type="FunFam" id="1.10.340.70:FF:000003">
    <property type="entry name" value="Protein CBG25708"/>
    <property type="match status" value="1"/>
</dbReference>
<proteinExistence type="predicted"/>
<dbReference type="Pfam" id="PF17921">
    <property type="entry name" value="Integrase_H2C2"/>
    <property type="match status" value="1"/>
</dbReference>
<dbReference type="SUPFAM" id="SSF56672">
    <property type="entry name" value="DNA/RNA polymerases"/>
    <property type="match status" value="1"/>
</dbReference>
<evidence type="ECO:0000256" key="1">
    <source>
        <dbReference type="ARBA" id="ARBA00012493"/>
    </source>
</evidence>
<dbReference type="PANTHER" id="PTHR37984:SF5">
    <property type="entry name" value="PROTEIN NYNRIN-LIKE"/>
    <property type="match status" value="1"/>
</dbReference>
<evidence type="ECO:0000313" key="3">
    <source>
        <dbReference type="EMBL" id="KAK9687504.1"/>
    </source>
</evidence>
<comment type="caution">
    <text evidence="3">The sequence shown here is derived from an EMBL/GenBank/DDBJ whole genome shotgun (WGS) entry which is preliminary data.</text>
</comment>
<dbReference type="GO" id="GO:0042575">
    <property type="term" value="C:DNA polymerase complex"/>
    <property type="evidence" value="ECO:0007669"/>
    <property type="project" value="UniProtKB-ARBA"/>
</dbReference>
<dbReference type="PROSITE" id="PS50994">
    <property type="entry name" value="INTEGRASE"/>
    <property type="match status" value="1"/>
</dbReference>
<name>A0AAW1IDN3_POPJA</name>
<dbReference type="EC" id="2.7.7.49" evidence="1"/>
<evidence type="ECO:0000313" key="4">
    <source>
        <dbReference type="Proteomes" id="UP001458880"/>
    </source>
</evidence>
<reference evidence="3 4" key="1">
    <citation type="journal article" date="2024" name="BMC Genomics">
        <title>De novo assembly and annotation of Popillia japonica's genome with initial clues to its potential as an invasive pest.</title>
        <authorList>
            <person name="Cucini C."/>
            <person name="Boschi S."/>
            <person name="Funari R."/>
            <person name="Cardaioli E."/>
            <person name="Iannotti N."/>
            <person name="Marturano G."/>
            <person name="Paoli F."/>
            <person name="Bruttini M."/>
            <person name="Carapelli A."/>
            <person name="Frati F."/>
            <person name="Nardi F."/>
        </authorList>
    </citation>
    <scope>NUCLEOTIDE SEQUENCE [LARGE SCALE GENOMIC DNA]</scope>
    <source>
        <strain evidence="3">DMR45628</strain>
    </source>
</reference>
<dbReference type="SUPFAM" id="SSF53098">
    <property type="entry name" value="Ribonuclease H-like"/>
    <property type="match status" value="1"/>
</dbReference>
<dbReference type="InterPro" id="IPR001584">
    <property type="entry name" value="Integrase_cat-core"/>
</dbReference>
<dbReference type="PANTHER" id="PTHR37984">
    <property type="entry name" value="PROTEIN CBG26694"/>
    <property type="match status" value="1"/>
</dbReference>
<dbReference type="InterPro" id="IPR012337">
    <property type="entry name" value="RNaseH-like_sf"/>
</dbReference>
<dbReference type="Gene3D" id="3.30.420.10">
    <property type="entry name" value="Ribonuclease H-like superfamily/Ribonuclease H"/>
    <property type="match status" value="1"/>
</dbReference>
<dbReference type="AlphaFoldDB" id="A0AAW1IDN3"/>
<dbReference type="InterPro" id="IPR043128">
    <property type="entry name" value="Rev_trsase/Diguanyl_cyclase"/>
</dbReference>
<dbReference type="InterPro" id="IPR036397">
    <property type="entry name" value="RNaseH_sf"/>
</dbReference>
<dbReference type="Gene3D" id="1.10.340.70">
    <property type="match status" value="1"/>
</dbReference>
<dbReference type="GO" id="GO:0003964">
    <property type="term" value="F:RNA-directed DNA polymerase activity"/>
    <property type="evidence" value="ECO:0007669"/>
    <property type="project" value="UniProtKB-EC"/>
</dbReference>
<keyword evidence="4" id="KW-1185">Reference proteome</keyword>
<dbReference type="EMBL" id="JASPKY010000638">
    <property type="protein sequence ID" value="KAK9687504.1"/>
    <property type="molecule type" value="Genomic_DNA"/>
</dbReference>
<dbReference type="InterPro" id="IPR050951">
    <property type="entry name" value="Retrovirus_Pol_polyprotein"/>
</dbReference>
<dbReference type="Gene3D" id="3.30.70.270">
    <property type="match status" value="1"/>
</dbReference>
<dbReference type="InterPro" id="IPR041588">
    <property type="entry name" value="Integrase_H2C2"/>
</dbReference>
<dbReference type="GO" id="GO:0003676">
    <property type="term" value="F:nucleic acid binding"/>
    <property type="evidence" value="ECO:0007669"/>
    <property type="project" value="InterPro"/>
</dbReference>
<gene>
    <name evidence="3" type="ORF">QE152_g36225</name>
</gene>
<dbReference type="GO" id="GO:0015074">
    <property type="term" value="P:DNA integration"/>
    <property type="evidence" value="ECO:0007669"/>
    <property type="project" value="InterPro"/>
</dbReference>